<evidence type="ECO:0000256" key="1">
    <source>
        <dbReference type="SAM" id="MobiDB-lite"/>
    </source>
</evidence>
<dbReference type="GO" id="GO:0016020">
    <property type="term" value="C:membrane"/>
    <property type="evidence" value="ECO:0007669"/>
    <property type="project" value="TreeGrafter"/>
</dbReference>
<dbReference type="PANTHER" id="PTHR15048">
    <property type="entry name" value="STARCH-BINDING DOMAIN-CONTAINING PROTEIN 1"/>
    <property type="match status" value="1"/>
</dbReference>
<feature type="region of interest" description="Disordered" evidence="1">
    <location>
        <begin position="217"/>
        <end position="287"/>
    </location>
</feature>
<dbReference type="Proteomes" id="UP001190926">
    <property type="component" value="Unassembled WGS sequence"/>
</dbReference>
<feature type="compositionally biased region" description="Polar residues" evidence="1">
    <location>
        <begin position="274"/>
        <end position="287"/>
    </location>
</feature>
<dbReference type="InterPro" id="IPR013783">
    <property type="entry name" value="Ig-like_fold"/>
</dbReference>
<dbReference type="PANTHER" id="PTHR15048:SF0">
    <property type="entry name" value="STARCH-BINDING DOMAIN-CONTAINING PROTEIN 1"/>
    <property type="match status" value="1"/>
</dbReference>
<dbReference type="Gene3D" id="2.60.40.10">
    <property type="entry name" value="Immunoglobulins"/>
    <property type="match status" value="1"/>
</dbReference>
<dbReference type="InterPro" id="IPR013784">
    <property type="entry name" value="Carb-bd-like_fold"/>
</dbReference>
<feature type="compositionally biased region" description="Polar residues" evidence="1">
    <location>
        <begin position="247"/>
        <end position="261"/>
    </location>
</feature>
<dbReference type="InterPro" id="IPR002044">
    <property type="entry name" value="CBM20"/>
</dbReference>
<accession>A0AAD4J0D5</accession>
<protein>
    <recommendedName>
        <fullName evidence="2">CBM20 domain-containing protein</fullName>
    </recommendedName>
</protein>
<proteinExistence type="predicted"/>
<dbReference type="SUPFAM" id="SSF49452">
    <property type="entry name" value="Starch-binding domain-like"/>
    <property type="match status" value="1"/>
</dbReference>
<dbReference type="FunFam" id="2.60.40.10:FF:000552">
    <property type="entry name" value="Related to glucoamylase"/>
    <property type="match status" value="1"/>
</dbReference>
<dbReference type="PROSITE" id="PS51166">
    <property type="entry name" value="CBM20"/>
    <property type="match status" value="1"/>
</dbReference>
<dbReference type="Pfam" id="PF00686">
    <property type="entry name" value="CBM_20"/>
    <property type="match status" value="1"/>
</dbReference>
<evidence type="ECO:0000313" key="3">
    <source>
        <dbReference type="EMBL" id="KAH6824776.1"/>
    </source>
</evidence>
<gene>
    <name evidence="3" type="ORF">C2S53_010851</name>
</gene>
<evidence type="ECO:0000259" key="2">
    <source>
        <dbReference type="PROSITE" id="PS51166"/>
    </source>
</evidence>
<dbReference type="GO" id="GO:2001070">
    <property type="term" value="F:starch binding"/>
    <property type="evidence" value="ECO:0007669"/>
    <property type="project" value="InterPro"/>
</dbReference>
<dbReference type="EMBL" id="SDAM02000322">
    <property type="protein sequence ID" value="KAH6824776.1"/>
    <property type="molecule type" value="Genomic_DNA"/>
</dbReference>
<reference evidence="3 4" key="1">
    <citation type="journal article" date="2021" name="Nat. Commun.">
        <title>Incipient diploidization of the medicinal plant Perilla within 10,000 years.</title>
        <authorList>
            <person name="Zhang Y."/>
            <person name="Shen Q."/>
            <person name="Leng L."/>
            <person name="Zhang D."/>
            <person name="Chen S."/>
            <person name="Shi Y."/>
            <person name="Ning Z."/>
            <person name="Chen S."/>
        </authorList>
    </citation>
    <scope>NUCLEOTIDE SEQUENCE [LARGE SCALE GENOMIC DNA]</scope>
    <source>
        <strain evidence="4">cv. PC099</strain>
    </source>
</reference>
<comment type="caution">
    <text evidence="3">The sequence shown here is derived from an EMBL/GenBank/DDBJ whole genome shotgun (WGS) entry which is preliminary data.</text>
</comment>
<feature type="compositionally biased region" description="Basic and acidic residues" evidence="1">
    <location>
        <begin position="228"/>
        <end position="238"/>
    </location>
</feature>
<feature type="domain" description="CBM20" evidence="2">
    <location>
        <begin position="75"/>
        <end position="177"/>
    </location>
</feature>
<dbReference type="SMART" id="SM01065">
    <property type="entry name" value="CBM_2"/>
    <property type="match status" value="1"/>
</dbReference>
<dbReference type="CDD" id="cd05467">
    <property type="entry name" value="CBM20"/>
    <property type="match status" value="1"/>
</dbReference>
<name>A0AAD4J0D5_PERFH</name>
<dbReference type="AlphaFoldDB" id="A0AAD4J0D5"/>
<organism evidence="3 4">
    <name type="scientific">Perilla frutescens var. hirtella</name>
    <name type="common">Perilla citriodora</name>
    <name type="synonym">Perilla setoyensis</name>
    <dbReference type="NCBI Taxonomy" id="608512"/>
    <lineage>
        <taxon>Eukaryota</taxon>
        <taxon>Viridiplantae</taxon>
        <taxon>Streptophyta</taxon>
        <taxon>Embryophyta</taxon>
        <taxon>Tracheophyta</taxon>
        <taxon>Spermatophyta</taxon>
        <taxon>Magnoliopsida</taxon>
        <taxon>eudicotyledons</taxon>
        <taxon>Gunneridae</taxon>
        <taxon>Pentapetalae</taxon>
        <taxon>asterids</taxon>
        <taxon>lamiids</taxon>
        <taxon>Lamiales</taxon>
        <taxon>Lamiaceae</taxon>
        <taxon>Nepetoideae</taxon>
        <taxon>Elsholtzieae</taxon>
        <taxon>Perilla</taxon>
    </lineage>
</organism>
<evidence type="ECO:0000313" key="4">
    <source>
        <dbReference type="Proteomes" id="UP001190926"/>
    </source>
</evidence>
<keyword evidence="4" id="KW-1185">Reference proteome</keyword>
<sequence length="430" mass="47525">MKALGASHLKVFVSRQREKERVAFALSRHEFGFLIHQKRVGDGLLLFRSNCVGSISPASSAQTNIGSEEIQTVNSDQPKTVRVRFKLHKECAFGQQFLVVGDDPNLGLWDPSDGVPLNWSEGHVWTAEVEMPSSKMISYKFILKEITGTVSWQPGPDRILETWDTAKTISVSEDWDSPDFQNIVEEELLVVDDLNESSLNDLGLLIAENLNQSRVGEGNDAMNEQVGDNEHTSDHSDEPSTLMVAENINTEESGEQDSSMSDKGPGLMSEGQEETTLGDHNNSSSLKNETGLVLDEGIPVLVPGLATIPPEVVEAEEVKPEAKNIVRTTTTTSDETVEASTIDLIKEKKINIIVEDTTTESDETEAATEPEIRVSASMHCPETSEMMVAEDKPQLNGKKQMESKILEIDMQWGRRTLQKFLANLGFMQHS</sequence>